<dbReference type="GO" id="GO:0015220">
    <property type="term" value="F:choline transmembrane transporter activity"/>
    <property type="evidence" value="ECO:0007669"/>
    <property type="project" value="TreeGrafter"/>
</dbReference>
<dbReference type="InterPro" id="IPR037185">
    <property type="entry name" value="EmrE-like"/>
</dbReference>
<feature type="compositionally biased region" description="Basic and acidic residues" evidence="10">
    <location>
        <begin position="131"/>
        <end position="160"/>
    </location>
</feature>
<dbReference type="PANTHER" id="PTHR30561">
    <property type="entry name" value="SMR FAMILY PROTON-DEPENDENT DRUG EFFLUX TRANSPORTER SUGE"/>
    <property type="match status" value="1"/>
</dbReference>
<evidence type="ECO:0000256" key="3">
    <source>
        <dbReference type="ARBA" id="ARBA00021112"/>
    </source>
</evidence>
<evidence type="ECO:0000256" key="10">
    <source>
        <dbReference type="SAM" id="MobiDB-lite"/>
    </source>
</evidence>
<accession>A0A7T3ZWJ5</accession>
<dbReference type="GO" id="GO:0015199">
    <property type="term" value="F:amino-acid betaine transmembrane transporter activity"/>
    <property type="evidence" value="ECO:0007669"/>
    <property type="project" value="TreeGrafter"/>
</dbReference>
<comment type="subunit">
    <text evidence="2">Forms a complex with MdtI.</text>
</comment>
<dbReference type="GO" id="GO:1903711">
    <property type="term" value="P:spermidine transmembrane transport"/>
    <property type="evidence" value="ECO:0007669"/>
    <property type="project" value="TreeGrafter"/>
</dbReference>
<evidence type="ECO:0000256" key="7">
    <source>
        <dbReference type="ARBA" id="ARBA00022989"/>
    </source>
</evidence>
<keyword evidence="8 11" id="KW-0472">Membrane</keyword>
<evidence type="ECO:0000256" key="6">
    <source>
        <dbReference type="ARBA" id="ARBA00022692"/>
    </source>
</evidence>
<evidence type="ECO:0000313" key="13">
    <source>
        <dbReference type="Proteomes" id="UP000595374"/>
    </source>
</evidence>
<evidence type="ECO:0000256" key="9">
    <source>
        <dbReference type="RuleBase" id="RU003942"/>
    </source>
</evidence>
<dbReference type="AlphaFoldDB" id="A0A7T3ZWJ5"/>
<evidence type="ECO:0000256" key="11">
    <source>
        <dbReference type="SAM" id="Phobius"/>
    </source>
</evidence>
<keyword evidence="7 11" id="KW-1133">Transmembrane helix</keyword>
<comment type="similarity">
    <text evidence="9">Belongs to the drug/metabolite transporter (DMT) superfamily. Small multidrug resistance (SMR) (TC 2.A.7.1) family.</text>
</comment>
<reference evidence="12 13" key="1">
    <citation type="submission" date="2020-12" db="EMBL/GenBank/DDBJ databases">
        <title>FDA dAtabase for Regulatory Grade micrObial Sequences (FDA-ARGOS): Supporting development and validation of Infectious Disease Dx tests.</title>
        <authorList>
            <person name="Sproer C."/>
            <person name="Gronow S."/>
            <person name="Severitt S."/>
            <person name="Schroder I."/>
            <person name="Tallon L."/>
            <person name="Sadzewicz L."/>
            <person name="Zhao X."/>
            <person name="Boylan J."/>
            <person name="Ott S."/>
            <person name="Bowen H."/>
            <person name="Vavikolanu K."/>
            <person name="Mehta A."/>
            <person name="Aluvathingal J."/>
            <person name="Nadendla S."/>
            <person name="Lowell S."/>
            <person name="Myers T."/>
            <person name="Yan Y."/>
            <person name="Sichtig H."/>
        </authorList>
    </citation>
    <scope>NUCLEOTIDE SEQUENCE [LARGE SCALE GENOMIC DNA]</scope>
    <source>
        <strain evidence="12 13">FDAARGOS_990</strain>
    </source>
</reference>
<protein>
    <recommendedName>
        <fullName evidence="3">Spermidine export protein MdtJ</fullName>
    </recommendedName>
</protein>
<dbReference type="InterPro" id="IPR000390">
    <property type="entry name" value="Small_drug/metabolite_transptr"/>
</dbReference>
<keyword evidence="6 9" id="KW-0812">Transmembrane</keyword>
<dbReference type="GO" id="GO:0015297">
    <property type="term" value="F:antiporter activity"/>
    <property type="evidence" value="ECO:0007669"/>
    <property type="project" value="TreeGrafter"/>
</dbReference>
<dbReference type="Proteomes" id="UP000595374">
    <property type="component" value="Chromosome"/>
</dbReference>
<organism evidence="12 13">
    <name type="scientific">Brevibacterium casei</name>
    <dbReference type="NCBI Taxonomy" id="33889"/>
    <lineage>
        <taxon>Bacteria</taxon>
        <taxon>Bacillati</taxon>
        <taxon>Actinomycetota</taxon>
        <taxon>Actinomycetes</taxon>
        <taxon>Micrococcales</taxon>
        <taxon>Brevibacteriaceae</taxon>
        <taxon>Brevibacterium</taxon>
    </lineage>
</organism>
<evidence type="ECO:0000256" key="8">
    <source>
        <dbReference type="ARBA" id="ARBA00023136"/>
    </source>
</evidence>
<dbReference type="Pfam" id="PF00893">
    <property type="entry name" value="Multi_Drug_Res"/>
    <property type="match status" value="1"/>
</dbReference>
<name>A0A7T3ZWJ5_9MICO</name>
<evidence type="ECO:0000256" key="5">
    <source>
        <dbReference type="ARBA" id="ARBA00022519"/>
    </source>
</evidence>
<keyword evidence="5" id="KW-0997">Cell inner membrane</keyword>
<sequence length="160" mass="16686">MRTWVFLAGAILAEVTGTLSMKAAIEHPALYILMALGYAAAFVFLSLTLRSGLPLGIAYGIWGASGVALTAAASALLFAEPITVVMALGIVAIMAGVMLVEIGHRGQDVPTVAATEADYPAAPPRPGAESRASREAESPRRDAELPARRPAESQARQEES</sequence>
<feature type="region of interest" description="Disordered" evidence="10">
    <location>
        <begin position="115"/>
        <end position="160"/>
    </location>
</feature>
<feature type="transmembrane region" description="Helical" evidence="11">
    <location>
        <begin position="56"/>
        <end position="76"/>
    </location>
</feature>
<dbReference type="InterPro" id="IPR045324">
    <property type="entry name" value="Small_multidrug_res"/>
</dbReference>
<evidence type="ECO:0000256" key="2">
    <source>
        <dbReference type="ARBA" id="ARBA00011358"/>
    </source>
</evidence>
<feature type="transmembrane region" description="Helical" evidence="11">
    <location>
        <begin position="82"/>
        <end position="100"/>
    </location>
</feature>
<evidence type="ECO:0000256" key="1">
    <source>
        <dbReference type="ARBA" id="ARBA00004429"/>
    </source>
</evidence>
<dbReference type="GO" id="GO:0005886">
    <property type="term" value="C:plasma membrane"/>
    <property type="evidence" value="ECO:0007669"/>
    <property type="project" value="UniProtKB-SubCell"/>
</dbReference>
<comment type="subcellular location">
    <subcellularLocation>
        <location evidence="1">Cell inner membrane</location>
        <topology evidence="1">Multi-pass membrane protein</topology>
    </subcellularLocation>
    <subcellularLocation>
        <location evidence="9">Cell membrane</location>
        <topology evidence="9">Multi-pass membrane protein</topology>
    </subcellularLocation>
</comment>
<gene>
    <name evidence="12" type="ORF">I6H47_08855</name>
</gene>
<dbReference type="SUPFAM" id="SSF103481">
    <property type="entry name" value="Multidrug resistance efflux transporter EmrE"/>
    <property type="match status" value="1"/>
</dbReference>
<dbReference type="Gene3D" id="1.10.3730.20">
    <property type="match status" value="1"/>
</dbReference>
<proteinExistence type="inferred from homology"/>
<dbReference type="RefSeq" id="WP_198498228.1">
    <property type="nucleotide sequence ID" value="NZ_CP065989.1"/>
</dbReference>
<dbReference type="EMBL" id="CP065989">
    <property type="protein sequence ID" value="QQB12991.1"/>
    <property type="molecule type" value="Genomic_DNA"/>
</dbReference>
<evidence type="ECO:0000313" key="12">
    <source>
        <dbReference type="EMBL" id="QQB12991.1"/>
    </source>
</evidence>
<keyword evidence="4" id="KW-1003">Cell membrane</keyword>
<feature type="transmembrane region" description="Helical" evidence="11">
    <location>
        <begin position="30"/>
        <end position="49"/>
    </location>
</feature>
<dbReference type="PANTHER" id="PTHR30561:SF2">
    <property type="entry name" value="SPERMIDINE EXPORT PROTEIN MDTJ"/>
    <property type="match status" value="1"/>
</dbReference>
<dbReference type="GO" id="GO:0031460">
    <property type="term" value="P:glycine betaine transport"/>
    <property type="evidence" value="ECO:0007669"/>
    <property type="project" value="TreeGrafter"/>
</dbReference>
<evidence type="ECO:0000256" key="4">
    <source>
        <dbReference type="ARBA" id="ARBA00022475"/>
    </source>
</evidence>